<dbReference type="Gene3D" id="3.40.50.12780">
    <property type="entry name" value="N-terminal domain of ligase-like"/>
    <property type="match status" value="1"/>
</dbReference>
<accession>A0A2M9G3U2</accession>
<dbReference type="Proteomes" id="UP000229498">
    <property type="component" value="Unassembled WGS sequence"/>
</dbReference>
<dbReference type="PANTHER" id="PTHR43767:SF1">
    <property type="entry name" value="NONRIBOSOMAL PEPTIDE SYNTHASE PES1 (EUROFUNG)-RELATED"/>
    <property type="match status" value="1"/>
</dbReference>
<gene>
    <name evidence="3" type="ORF">CVT23_08110</name>
</gene>
<feature type="domain" description="AMP-dependent synthetase/ligase" evidence="1">
    <location>
        <begin position="19"/>
        <end position="382"/>
    </location>
</feature>
<dbReference type="Pfam" id="PF13193">
    <property type="entry name" value="AMP-binding_C"/>
    <property type="match status" value="1"/>
</dbReference>
<evidence type="ECO:0000313" key="3">
    <source>
        <dbReference type="EMBL" id="PJK30368.1"/>
    </source>
</evidence>
<dbReference type="PANTHER" id="PTHR43767">
    <property type="entry name" value="LONG-CHAIN-FATTY-ACID--COA LIGASE"/>
    <property type="match status" value="1"/>
</dbReference>
<dbReference type="EMBL" id="PHIG01000029">
    <property type="protein sequence ID" value="PJK30368.1"/>
    <property type="molecule type" value="Genomic_DNA"/>
</dbReference>
<dbReference type="SUPFAM" id="SSF56801">
    <property type="entry name" value="Acetyl-CoA synthetase-like"/>
    <property type="match status" value="1"/>
</dbReference>
<proteinExistence type="predicted"/>
<dbReference type="Pfam" id="PF00501">
    <property type="entry name" value="AMP-binding"/>
    <property type="match status" value="1"/>
</dbReference>
<keyword evidence="3" id="KW-0436">Ligase</keyword>
<dbReference type="GO" id="GO:0016878">
    <property type="term" value="F:acid-thiol ligase activity"/>
    <property type="evidence" value="ECO:0007669"/>
    <property type="project" value="UniProtKB-ARBA"/>
</dbReference>
<name>A0A2M9G3U2_9PROT</name>
<protein>
    <submittedName>
        <fullName evidence="3">ATP-dependent acyl-CoA ligase</fullName>
    </submittedName>
</protein>
<evidence type="ECO:0000313" key="4">
    <source>
        <dbReference type="Proteomes" id="UP000229498"/>
    </source>
</evidence>
<dbReference type="InterPro" id="IPR042099">
    <property type="entry name" value="ANL_N_sf"/>
</dbReference>
<dbReference type="InterPro" id="IPR025110">
    <property type="entry name" value="AMP-bd_C"/>
</dbReference>
<dbReference type="PROSITE" id="PS00455">
    <property type="entry name" value="AMP_BINDING"/>
    <property type="match status" value="1"/>
</dbReference>
<evidence type="ECO:0000259" key="1">
    <source>
        <dbReference type="Pfam" id="PF00501"/>
    </source>
</evidence>
<organism evidence="3 4">
    <name type="scientific">Minwuia thermotolerans</name>
    <dbReference type="NCBI Taxonomy" id="2056226"/>
    <lineage>
        <taxon>Bacteria</taxon>
        <taxon>Pseudomonadati</taxon>
        <taxon>Pseudomonadota</taxon>
        <taxon>Alphaproteobacteria</taxon>
        <taxon>Minwuiales</taxon>
        <taxon>Minwuiaceae</taxon>
        <taxon>Minwuia</taxon>
    </lineage>
</organism>
<dbReference type="Gene3D" id="3.30.300.30">
    <property type="match status" value="1"/>
</dbReference>
<evidence type="ECO:0000259" key="2">
    <source>
        <dbReference type="Pfam" id="PF13193"/>
    </source>
</evidence>
<reference evidence="3 4" key="1">
    <citation type="submission" date="2017-11" db="EMBL/GenBank/DDBJ databases">
        <title>Draft genome sequence of Rhizobiales bacterium SY3-13.</title>
        <authorList>
            <person name="Sun C."/>
        </authorList>
    </citation>
    <scope>NUCLEOTIDE SEQUENCE [LARGE SCALE GENOMIC DNA]</scope>
    <source>
        <strain evidence="3 4">SY3-13</strain>
    </source>
</reference>
<dbReference type="InterPro" id="IPR020845">
    <property type="entry name" value="AMP-binding_CS"/>
</dbReference>
<dbReference type="InterPro" id="IPR000873">
    <property type="entry name" value="AMP-dep_synth/lig_dom"/>
</dbReference>
<dbReference type="AlphaFoldDB" id="A0A2M9G3U2"/>
<feature type="domain" description="AMP-binding enzyme C-terminal" evidence="2">
    <location>
        <begin position="432"/>
        <end position="507"/>
    </location>
</feature>
<dbReference type="InterPro" id="IPR050237">
    <property type="entry name" value="ATP-dep_AMP-bd_enzyme"/>
</dbReference>
<comment type="caution">
    <text evidence="3">The sequence shown here is derived from an EMBL/GenBank/DDBJ whole genome shotgun (WGS) entry which is preliminary data.</text>
</comment>
<sequence>MEIPYPKAREDIVFRELIDRRAAEHPDRVFAVFDDGSAWTYADLRAKAVHVARGLAALGVGQGDHVVSWQPTGADALRTFLGVSYLGAVYVPFNTAYRGGLLEHVVWLSDAKVAVVHADLLDRLGEVKPHELQTVVTMGGPARDVPGLNVLESDALAPGEEPSAGEAPPPLDRPIEVWDTQCLIFTSGTTGPSKGVLSSGKQLAITSAVLYYWLDGSDRILLNLPMFHISGTSLTTRALQTGGSLAVVDSFRTEEFWPMVRRLGVTCTLMMGSMASLLAKLPETEDERATPLKSMLVAPLTTEAIAFARRVGVEWYTTFNMSEISVPLISRRNPEKAGTCGRLREGAEVRIVDDHDNELPAGAVGEMIIRDDEPWALNSGYYKNPEATAKAWTNGWFHSGDAVMRDADGDYFYVDRKKDAIRRRGENISSYEVETEVAAHPDVQEAAAIAVPSEHGEDEVMVVVIPAAGRKLEPAELVEFLVPRMAHFMVPRYVRIVDELPRTPTMKVRKVVLREQGITTDTFDREAAGMRVRGHRFARGDANSGGTARSSA</sequence>
<keyword evidence="4" id="KW-1185">Reference proteome</keyword>
<dbReference type="OrthoDB" id="7315605at2"/>
<dbReference type="InterPro" id="IPR045851">
    <property type="entry name" value="AMP-bd_C_sf"/>
</dbReference>